<dbReference type="AlphaFoldDB" id="A0A2T6KDW9"/>
<reference evidence="1 2" key="1">
    <citation type="submission" date="2018-04" db="EMBL/GenBank/DDBJ databases">
        <title>Genomic Encyclopedia of Archaeal and Bacterial Type Strains, Phase II (KMG-II): from individual species to whole genera.</title>
        <authorList>
            <person name="Goeker M."/>
        </authorList>
    </citation>
    <scope>NUCLEOTIDE SEQUENCE [LARGE SCALE GENOMIC DNA]</scope>
    <source>
        <strain evidence="1 2">DSM 29955</strain>
    </source>
</reference>
<dbReference type="OrthoDB" id="7834507at2"/>
<dbReference type="Proteomes" id="UP000244523">
    <property type="component" value="Unassembled WGS sequence"/>
</dbReference>
<proteinExistence type="predicted"/>
<accession>A0A2T6KDW9</accession>
<sequence>MTNQKETFPGGIRALIARYQRRRSRLTPHAGEDLAPLDIDFKALAQIPLPKQPLPRPEGLSRIAKKRHFLLGELAGQSELAMLHGMLVAHLRKHTHPDHAPALFRRLWTEEQEWLLANLDLRWLVSAVITFADVGETEADRRLAQSLKIFFSLMKLYEAERVYSGHAPQKPFGLGKRAKTPLPMGMQDFSLLRGDLESGLLAPLWQDSHDAPAIGPLVRHLLNALNTDDGTIFRRFALMRQAAERAEKKGG</sequence>
<dbReference type="EMBL" id="QBUD01000008">
    <property type="protein sequence ID" value="PUB13226.1"/>
    <property type="molecule type" value="Genomic_DNA"/>
</dbReference>
<name>A0A2T6KDW9_9RHOB</name>
<keyword evidence="2" id="KW-1185">Reference proteome</keyword>
<evidence type="ECO:0000313" key="2">
    <source>
        <dbReference type="Proteomes" id="UP000244523"/>
    </source>
</evidence>
<evidence type="ECO:0000313" key="1">
    <source>
        <dbReference type="EMBL" id="PUB13226.1"/>
    </source>
</evidence>
<gene>
    <name evidence="1" type="ORF">C8N45_108147</name>
</gene>
<protein>
    <submittedName>
        <fullName evidence="1">Uncharacterized protein</fullName>
    </submittedName>
</protein>
<dbReference type="RefSeq" id="WP_108387096.1">
    <property type="nucleotide sequence ID" value="NZ_QBUD01000008.1"/>
</dbReference>
<comment type="caution">
    <text evidence="1">The sequence shown here is derived from an EMBL/GenBank/DDBJ whole genome shotgun (WGS) entry which is preliminary data.</text>
</comment>
<organism evidence="1 2">
    <name type="scientific">Yoonia sediminilitoris</name>
    <dbReference type="NCBI Taxonomy" id="1286148"/>
    <lineage>
        <taxon>Bacteria</taxon>
        <taxon>Pseudomonadati</taxon>
        <taxon>Pseudomonadota</taxon>
        <taxon>Alphaproteobacteria</taxon>
        <taxon>Rhodobacterales</taxon>
        <taxon>Paracoccaceae</taxon>
        <taxon>Yoonia</taxon>
    </lineage>
</organism>